<dbReference type="EMBL" id="JAHUTJ010026154">
    <property type="protein sequence ID" value="MED6274610.1"/>
    <property type="molecule type" value="Genomic_DNA"/>
</dbReference>
<proteinExistence type="predicted"/>
<organism evidence="1 2">
    <name type="scientific">Characodon lateralis</name>
    <dbReference type="NCBI Taxonomy" id="208331"/>
    <lineage>
        <taxon>Eukaryota</taxon>
        <taxon>Metazoa</taxon>
        <taxon>Chordata</taxon>
        <taxon>Craniata</taxon>
        <taxon>Vertebrata</taxon>
        <taxon>Euteleostomi</taxon>
        <taxon>Actinopterygii</taxon>
        <taxon>Neopterygii</taxon>
        <taxon>Teleostei</taxon>
        <taxon>Neoteleostei</taxon>
        <taxon>Acanthomorphata</taxon>
        <taxon>Ovalentaria</taxon>
        <taxon>Atherinomorphae</taxon>
        <taxon>Cyprinodontiformes</taxon>
        <taxon>Goodeidae</taxon>
        <taxon>Characodon</taxon>
    </lineage>
</organism>
<keyword evidence="2" id="KW-1185">Reference proteome</keyword>
<reference evidence="1 2" key="1">
    <citation type="submission" date="2021-06" db="EMBL/GenBank/DDBJ databases">
        <authorList>
            <person name="Palmer J.M."/>
        </authorList>
    </citation>
    <scope>NUCLEOTIDE SEQUENCE [LARGE SCALE GENOMIC DNA]</scope>
    <source>
        <strain evidence="1 2">CL_MEX2019</strain>
        <tissue evidence="1">Muscle</tissue>
    </source>
</reference>
<dbReference type="Proteomes" id="UP001352852">
    <property type="component" value="Unassembled WGS sequence"/>
</dbReference>
<accession>A0ABU7DJH9</accession>
<sequence length="141" mass="15222">PVLVQQPLGLDSLAQASALLNISVQALEDTQQEGLQPADMVTLIQLLTLTADISSEPSICAGNSSHGNIQELSQHFISVADSIIREDNADKWQAIKEVVNGPMDVVKSIDRMVTRLSPSLTADTDHVTIQSPNISELHKFP</sequence>
<name>A0ABU7DJH9_9TELE</name>
<evidence type="ECO:0000313" key="1">
    <source>
        <dbReference type="EMBL" id="MED6274610.1"/>
    </source>
</evidence>
<protein>
    <submittedName>
        <fullName evidence="1">Uncharacterized protein</fullName>
    </submittedName>
</protein>
<feature type="non-terminal residue" evidence="1">
    <location>
        <position position="1"/>
    </location>
</feature>
<comment type="caution">
    <text evidence="1">The sequence shown here is derived from an EMBL/GenBank/DDBJ whole genome shotgun (WGS) entry which is preliminary data.</text>
</comment>
<gene>
    <name evidence="1" type="ORF">CHARACLAT_018107</name>
</gene>
<evidence type="ECO:0000313" key="2">
    <source>
        <dbReference type="Proteomes" id="UP001352852"/>
    </source>
</evidence>